<evidence type="ECO:0008006" key="3">
    <source>
        <dbReference type="Google" id="ProtNLM"/>
    </source>
</evidence>
<dbReference type="RefSeq" id="WP_279668154.1">
    <property type="nucleotide sequence ID" value="NZ_JAOCBE010000001.1"/>
</dbReference>
<evidence type="ECO:0000313" key="2">
    <source>
        <dbReference type="Proteomes" id="UP001159915"/>
    </source>
</evidence>
<organism evidence="1 2">
    <name type="scientific">Acinetobacter johnsonii</name>
    <dbReference type="NCBI Taxonomy" id="40214"/>
    <lineage>
        <taxon>Bacteria</taxon>
        <taxon>Pseudomonadati</taxon>
        <taxon>Pseudomonadota</taxon>
        <taxon>Gammaproteobacteria</taxon>
        <taxon>Moraxellales</taxon>
        <taxon>Moraxellaceae</taxon>
        <taxon>Acinetobacter</taxon>
    </lineage>
</organism>
<evidence type="ECO:0000313" key="1">
    <source>
        <dbReference type="EMBL" id="MDH0967793.1"/>
    </source>
</evidence>
<accession>A0AA42MRT3</accession>
<reference evidence="1" key="1">
    <citation type="submission" date="2022-09" db="EMBL/GenBank/DDBJ databases">
        <title>Intensive care unit water sources are persistently colonized with multi-drug resistant bacteria and are the site of extensive horizontal gene transfer of antibiotic resistance genes.</title>
        <authorList>
            <person name="Diorio-Toth L."/>
        </authorList>
    </citation>
    <scope>NUCLEOTIDE SEQUENCE</scope>
    <source>
        <strain evidence="1">GD03920</strain>
    </source>
</reference>
<dbReference type="SUPFAM" id="SSF53756">
    <property type="entry name" value="UDP-Glycosyltransferase/glycogen phosphorylase"/>
    <property type="match status" value="1"/>
</dbReference>
<dbReference type="Proteomes" id="UP001159915">
    <property type="component" value="Unassembled WGS sequence"/>
</dbReference>
<dbReference type="EMBL" id="JAOCBE010000001">
    <property type="protein sequence ID" value="MDH0967793.1"/>
    <property type="molecule type" value="Genomic_DNA"/>
</dbReference>
<protein>
    <recommendedName>
        <fullName evidence="3">Glycosyltransferase</fullName>
    </recommendedName>
</protein>
<dbReference type="AlphaFoldDB" id="A0AA42MRT3"/>
<sequence length="332" mass="39007">MKKILILLPNNIIGSAADERVKSFGNFFSNVGLSVEFIDYPNNILNLLKLVFIIYLRKIDYIFISQPPFKYMIIFLLPFLKKIIDFRDGWSIAIQDGYGGLVKPNLLKAKIARKIEKFCINRSVLSITCTPGLKKYLSKISSKEILLIPNGISRENFEYINSNLVNKEIEIHRSSLKFYCAGKFSEYGVEKVKKILNLISTRYANFDIELNLIGCNKSNNEWIEDYIPSNWEFKIHDKMVKKDLYIELNKADIFLVVIRDSEYELGTKIYEYLVYNKKVFNYFEVENNFTNYFDGGFDVNFRQDSKFDKEIIRENLINIEKFDILNRMGIYK</sequence>
<gene>
    <name evidence="1" type="ORF">N5C10_00355</name>
</gene>
<dbReference type="Gene3D" id="3.40.50.2000">
    <property type="entry name" value="Glycogen Phosphorylase B"/>
    <property type="match status" value="2"/>
</dbReference>
<proteinExistence type="predicted"/>
<comment type="caution">
    <text evidence="1">The sequence shown here is derived from an EMBL/GenBank/DDBJ whole genome shotgun (WGS) entry which is preliminary data.</text>
</comment>
<name>A0AA42MRT3_ACIJO</name>